<gene>
    <name evidence="1" type="ORF">GIV46_25195</name>
</gene>
<accession>A0AAP2S627</accession>
<evidence type="ECO:0000313" key="2">
    <source>
        <dbReference type="Proteomes" id="UP000814126"/>
    </source>
</evidence>
<dbReference type="EMBL" id="WJZX01000267">
    <property type="protein sequence ID" value="MCF5658288.1"/>
    <property type="molecule type" value="Genomic_DNA"/>
</dbReference>
<dbReference type="Proteomes" id="UP000814126">
    <property type="component" value="Unassembled WGS sequence"/>
</dbReference>
<comment type="caution">
    <text evidence="1">The sequence shown here is derived from an EMBL/GenBank/DDBJ whole genome shotgun (WGS) entry which is preliminary data.</text>
</comment>
<organism evidence="1 2">
    <name type="scientific">Pseudomonas poae</name>
    <dbReference type="NCBI Taxonomy" id="200451"/>
    <lineage>
        <taxon>Bacteria</taxon>
        <taxon>Pseudomonadati</taxon>
        <taxon>Pseudomonadota</taxon>
        <taxon>Gammaproteobacteria</taxon>
        <taxon>Pseudomonadales</taxon>
        <taxon>Pseudomonadaceae</taxon>
        <taxon>Pseudomonas</taxon>
    </lineage>
</organism>
<sequence length="177" mass="20857">MDDEFLMVSIAGILGNNSIGYEHYRGKVERAIRRSSYKLLKKAFIKGNIFRIGDKNKFIDILWGTPDYSRLLRCFEHIAHGVYRHHFKSNFNGSIKTLLQFIHPTEKNPQAFKNFINHRASIDLEGKTLNGENKEVFYYQLTEPDQFGLFLAKLCFYQNVDIYIYAFNPQERSYQKI</sequence>
<protein>
    <submittedName>
        <fullName evidence="1">Uncharacterized protein</fullName>
    </submittedName>
</protein>
<evidence type="ECO:0000313" key="1">
    <source>
        <dbReference type="EMBL" id="MCF5658288.1"/>
    </source>
</evidence>
<proteinExistence type="predicted"/>
<reference evidence="1" key="1">
    <citation type="submission" date="2019-11" db="EMBL/GenBank/DDBJ databases">
        <title>Epiphytic Pseudomonas syringae from cherry orchards.</title>
        <authorList>
            <person name="Hulin M.T."/>
        </authorList>
    </citation>
    <scope>NUCLEOTIDE SEQUENCE</scope>
    <source>
        <strain evidence="1">PA-2-1F</strain>
    </source>
</reference>
<dbReference type="AlphaFoldDB" id="A0AAP2S627"/>
<name>A0AAP2S627_9PSED</name>
<dbReference type="RefSeq" id="WP_236326986.1">
    <property type="nucleotide sequence ID" value="NZ_WJZX01000267.1"/>
</dbReference>